<dbReference type="Gene3D" id="1.10.260.40">
    <property type="entry name" value="lambda repressor-like DNA-binding domains"/>
    <property type="match status" value="1"/>
</dbReference>
<keyword evidence="2 5" id="KW-0238">DNA-binding</keyword>
<dbReference type="GO" id="GO:0003677">
    <property type="term" value="F:DNA binding"/>
    <property type="evidence" value="ECO:0007669"/>
    <property type="project" value="UniProtKB-KW"/>
</dbReference>
<dbReference type="InterPro" id="IPR010982">
    <property type="entry name" value="Lambda_DNA-bd_dom_sf"/>
</dbReference>
<dbReference type="SUPFAM" id="SSF47413">
    <property type="entry name" value="lambda repressor-like DNA-binding domains"/>
    <property type="match status" value="1"/>
</dbReference>
<accession>A0ABZ0I2X2</accession>
<dbReference type="CDD" id="cd01392">
    <property type="entry name" value="HTH_LacI"/>
    <property type="match status" value="1"/>
</dbReference>
<sequence>MSVSETKAGAVKNLQDLADLAGVSRATASRALNDNPRISQATRDKIQALARDHGYAINRRARDFRLQRTGVIAVVFMLDIESKQHMSDLFFLDMLGGIADSLAERDYDLLLARAPVLDVRDLNNSRMLNQSDGAIFIGQGEQHEQLNNLARQRSSLVVWGEPVPGKQYVLVGSNNEVGGYQAATHLVAKGRRKIAFFGSTGNPENAARFAGYQRALAEHGLEFDPALKFDIPFDMEAAQSAIPELLQSSPDFDAVMCVTDVMAMATLSALQHRGTRVPEDIAVVGYDDISLAAYSSPPLTTVRQHIREAGAVLVDSVLGLINGNPVKDTLLDTELIVRRSSDTKS</sequence>
<organism evidence="5 6">
    <name type="scientific">Congregibacter variabilis</name>
    <dbReference type="NCBI Taxonomy" id="3081200"/>
    <lineage>
        <taxon>Bacteria</taxon>
        <taxon>Pseudomonadati</taxon>
        <taxon>Pseudomonadota</taxon>
        <taxon>Gammaproteobacteria</taxon>
        <taxon>Cellvibrionales</taxon>
        <taxon>Halieaceae</taxon>
        <taxon>Congregibacter</taxon>
    </lineage>
</organism>
<evidence type="ECO:0000256" key="2">
    <source>
        <dbReference type="ARBA" id="ARBA00023125"/>
    </source>
</evidence>
<dbReference type="SMART" id="SM00354">
    <property type="entry name" value="HTH_LACI"/>
    <property type="match status" value="1"/>
</dbReference>
<dbReference type="InterPro" id="IPR000843">
    <property type="entry name" value="HTH_LacI"/>
</dbReference>
<keyword evidence="3" id="KW-0804">Transcription</keyword>
<dbReference type="Proteomes" id="UP001626537">
    <property type="component" value="Chromosome"/>
</dbReference>
<feature type="domain" description="HTH lacI-type" evidence="4">
    <location>
        <begin position="12"/>
        <end position="66"/>
    </location>
</feature>
<name>A0ABZ0I2X2_9GAMM</name>
<evidence type="ECO:0000256" key="3">
    <source>
        <dbReference type="ARBA" id="ARBA00023163"/>
    </source>
</evidence>
<evidence type="ECO:0000313" key="5">
    <source>
        <dbReference type="EMBL" id="WOJ92461.1"/>
    </source>
</evidence>
<dbReference type="PROSITE" id="PS50932">
    <property type="entry name" value="HTH_LACI_2"/>
    <property type="match status" value="1"/>
</dbReference>
<dbReference type="InterPro" id="IPR028082">
    <property type="entry name" value="Peripla_BP_I"/>
</dbReference>
<dbReference type="PANTHER" id="PTHR30146:SF120">
    <property type="entry name" value="ALANINE RACEMASE"/>
    <property type="match status" value="1"/>
</dbReference>
<evidence type="ECO:0000259" key="4">
    <source>
        <dbReference type="PROSITE" id="PS50932"/>
    </source>
</evidence>
<gene>
    <name evidence="5" type="ORF">R0135_11780</name>
</gene>
<reference evidence="5 6" key="1">
    <citation type="submission" date="2023-10" db="EMBL/GenBank/DDBJ databases">
        <title>Two novel species belonging to the OM43/NOR5 clade.</title>
        <authorList>
            <person name="Park M."/>
        </authorList>
    </citation>
    <scope>NUCLEOTIDE SEQUENCE [LARGE SCALE GENOMIC DNA]</scope>
    <source>
        <strain evidence="5 6">IMCC43200</strain>
    </source>
</reference>
<evidence type="ECO:0000313" key="6">
    <source>
        <dbReference type="Proteomes" id="UP001626537"/>
    </source>
</evidence>
<keyword evidence="1" id="KW-0805">Transcription regulation</keyword>
<keyword evidence="6" id="KW-1185">Reference proteome</keyword>
<dbReference type="Pfam" id="PF13377">
    <property type="entry name" value="Peripla_BP_3"/>
    <property type="match status" value="1"/>
</dbReference>
<dbReference type="PANTHER" id="PTHR30146">
    <property type="entry name" value="LACI-RELATED TRANSCRIPTIONAL REPRESSOR"/>
    <property type="match status" value="1"/>
</dbReference>
<dbReference type="InterPro" id="IPR046335">
    <property type="entry name" value="LacI/GalR-like_sensor"/>
</dbReference>
<protein>
    <submittedName>
        <fullName evidence="5">LacI family DNA-binding transcriptional regulator</fullName>
    </submittedName>
</protein>
<proteinExistence type="predicted"/>
<dbReference type="Pfam" id="PF00356">
    <property type="entry name" value="LacI"/>
    <property type="match status" value="1"/>
</dbReference>
<dbReference type="PROSITE" id="PS00356">
    <property type="entry name" value="HTH_LACI_1"/>
    <property type="match status" value="1"/>
</dbReference>
<evidence type="ECO:0000256" key="1">
    <source>
        <dbReference type="ARBA" id="ARBA00023015"/>
    </source>
</evidence>
<dbReference type="Gene3D" id="3.40.50.2300">
    <property type="match status" value="2"/>
</dbReference>
<dbReference type="RefSeq" id="WP_407347057.1">
    <property type="nucleotide sequence ID" value="NZ_CP136864.1"/>
</dbReference>
<dbReference type="EMBL" id="CP136864">
    <property type="protein sequence ID" value="WOJ92461.1"/>
    <property type="molecule type" value="Genomic_DNA"/>
</dbReference>
<dbReference type="SUPFAM" id="SSF53822">
    <property type="entry name" value="Periplasmic binding protein-like I"/>
    <property type="match status" value="1"/>
</dbReference>